<evidence type="ECO:0000256" key="5">
    <source>
        <dbReference type="ARBA" id="ARBA00022679"/>
    </source>
</evidence>
<evidence type="ECO:0000256" key="11">
    <source>
        <dbReference type="ARBA" id="ARBA00022989"/>
    </source>
</evidence>
<evidence type="ECO:0000256" key="4">
    <source>
        <dbReference type="ARBA" id="ARBA00012483"/>
    </source>
</evidence>
<feature type="domain" description="RING-type" evidence="16">
    <location>
        <begin position="111"/>
        <end position="159"/>
    </location>
</feature>
<feature type="compositionally biased region" description="Acidic residues" evidence="14">
    <location>
        <begin position="504"/>
        <end position="518"/>
    </location>
</feature>
<evidence type="ECO:0000256" key="14">
    <source>
        <dbReference type="SAM" id="MobiDB-lite"/>
    </source>
</evidence>
<reference evidence="18 19" key="1">
    <citation type="submission" date="2019-01" db="EMBL/GenBank/DDBJ databases">
        <authorList>
            <person name="Ferrante I. M."/>
        </authorList>
    </citation>
    <scope>NUCLEOTIDE SEQUENCE [LARGE SCALE GENOMIC DNA]</scope>
    <source>
        <strain evidence="18 19">B856</strain>
    </source>
</reference>
<evidence type="ECO:0000313" key="19">
    <source>
        <dbReference type="Proteomes" id="UP000291116"/>
    </source>
</evidence>
<feature type="compositionally biased region" description="Acidic residues" evidence="14">
    <location>
        <begin position="277"/>
        <end position="289"/>
    </location>
</feature>
<evidence type="ECO:0000256" key="15">
    <source>
        <dbReference type="SAM" id="Phobius"/>
    </source>
</evidence>
<feature type="transmembrane region" description="Helical" evidence="15">
    <location>
        <begin position="852"/>
        <end position="870"/>
    </location>
</feature>
<dbReference type="Proteomes" id="UP000291116">
    <property type="component" value="Unassembled WGS sequence"/>
</dbReference>
<dbReference type="SMART" id="SM00744">
    <property type="entry name" value="RINGv"/>
    <property type="match status" value="1"/>
</dbReference>
<dbReference type="GO" id="GO:0061630">
    <property type="term" value="F:ubiquitin protein ligase activity"/>
    <property type="evidence" value="ECO:0007669"/>
    <property type="project" value="UniProtKB-EC"/>
</dbReference>
<keyword evidence="10" id="KW-0862">Zinc</keyword>
<evidence type="ECO:0000256" key="2">
    <source>
        <dbReference type="ARBA" id="ARBA00004141"/>
    </source>
</evidence>
<keyword evidence="19" id="KW-1185">Reference proteome</keyword>
<feature type="transmembrane region" description="Helical" evidence="15">
    <location>
        <begin position="739"/>
        <end position="762"/>
    </location>
</feature>
<dbReference type="PANTHER" id="PTHR13145:SF0">
    <property type="entry name" value="E3 UBIQUITIN-PROTEIN LIGASE MARCHF6"/>
    <property type="match status" value="1"/>
</dbReference>
<evidence type="ECO:0000259" key="17">
    <source>
        <dbReference type="PROSITE" id="PS51292"/>
    </source>
</evidence>
<name>A0A448YYL7_9STRA</name>
<evidence type="ECO:0000256" key="1">
    <source>
        <dbReference type="ARBA" id="ARBA00000900"/>
    </source>
</evidence>
<feature type="transmembrane region" description="Helical" evidence="15">
    <location>
        <begin position="571"/>
        <end position="588"/>
    </location>
</feature>
<feature type="transmembrane region" description="Helical" evidence="15">
    <location>
        <begin position="196"/>
        <end position="224"/>
    </location>
</feature>
<evidence type="ECO:0000256" key="8">
    <source>
        <dbReference type="ARBA" id="ARBA00022771"/>
    </source>
</evidence>
<sequence length="1471" mass="165465">MTGKTEKRGLQSPYSPPYKFLPFQSKGHSTHQQQLLLKLATVAVVGSTDMEPPVLDANINNNDIDGNLVDEDDGNVRMEEDEITLVAADATEHARDDDDEEEEEDEDEDECRVCRGPAEEGRPLLRPCKCSGSMGLVHQECLISWLEVTRGDGRCEICKHKFKFDPQYAENTPDRLSSHEVILGLSSRFLAKWLPLALRIVFAAILWLVVAPYLTNCLYLGWIIRPSSVLGRGETIASDTVSGLVMGATIIISFLSLMSFADFLRVLWQGPPGAQQPEEEGQPPDEERENDGFAAGENEDEIDEFATDHRIIEWMQKRERMKEATTNDIDATITIGGALKATEEEIKTQSKAHVVHEVNSEIKDDDNLAADFDRIGLTREAEMLRNRATELRNLALEREARRKNADDERERVGDGDHHGEEGTNGRVAPLGAGIAPAAWPDNDNDDAVAWLNNNNDDDEIPEFAPLGGENPDIFGANRDVLVEDVEEDAEEDDDSEAELEAWMNNDDDEDDDIDDEIDPFPPLRPGLDDAEVAFDPLDPVLQDDQVDMEINVALDELLGLRGPIMTVVRNLLWLLAFNATYLGIFGFVPKAVGSVIYSSVFNTTACGNLLKSIPFVASDDTNQTTVSSLLISLEQESDNRNTSFKLSDFATVTLGYLSMACFIVSTRYTIIALQKVGKLVERNRTNTGRNQDYAQQLQRVQRLHNLARDAGEDINDLNEEENIGGIGDSIETALDATVAIIKVCILLFMKMFLLPLYLGLWLDASTVHLFGHNVAGRLAFAGEDLFSFILLHWVAGITFMLLVTVFLLQLREVAHPEILARLIRPQEPQPDLLGNLMHETVLTHMKRMTLSLAIYAPLLTLHVTIPAMLFHKSGLDSIFTFFHLNFYHLLTPQLQIPLELITFHLSMLALLERHKNNIGGLQHYWMKFMCRKMGLTEYLLPQHIEAFEFIGRKNVFKPQSSGNLDVEVDPFFIELTTRKKDIDKFVLSHIEKINPSNDISPSIITGEQHLNGERVLCEAVRSISLPGNTEAENGTIHLPTKIGRYSLKIEEDDESVDSEELKISFYREIQGEEIKRPPEGWDDLGAGGAYVQGRWAWAKERKSLVEESIAERIPFRASSEEARSVILITKVAILVILSWVALISTVVSILSCPLAIGRSFYHLLRIPAKYIHDPFAFCIGAGLFFPFVSWLTQNVNDNDLSLYQRLRQWFGRFQRPPTPKMLVLIESLLLWTVAAPLGLGLSYELVMVKSPKWFAMKEPFLDIKTLAISWLMGTVVLNTWSFLLYCKFFTRRFWSNVGNGILEPPLNEDGNPNHNARNNAGDDANAEIGLIWQGKRGRAGQFFNILRSVILDWEWDTVDRKMMIDDFARPTTKEITSALVGSALSYQLALHILLAIFKVQKGGFMFPLVGFVETGIFRKGLYQICMTVHVLFQIGSRSRVNIDSWFEAAHEAARDDRYLIGELLMNYNPEG</sequence>
<dbReference type="PROSITE" id="PS51292">
    <property type="entry name" value="ZF_RING_CH"/>
    <property type="match status" value="1"/>
</dbReference>
<evidence type="ECO:0000256" key="3">
    <source>
        <dbReference type="ARBA" id="ARBA00004906"/>
    </source>
</evidence>
<dbReference type="CDD" id="cd16702">
    <property type="entry name" value="RING_CH-C4HC3_MARCH6"/>
    <property type="match status" value="1"/>
</dbReference>
<accession>A0A448YYL7</accession>
<feature type="compositionally biased region" description="Basic and acidic residues" evidence="14">
    <location>
        <begin position="401"/>
        <end position="423"/>
    </location>
</feature>
<organism evidence="18 19">
    <name type="scientific">Pseudo-nitzschia multistriata</name>
    <dbReference type="NCBI Taxonomy" id="183589"/>
    <lineage>
        <taxon>Eukaryota</taxon>
        <taxon>Sar</taxon>
        <taxon>Stramenopiles</taxon>
        <taxon>Ochrophyta</taxon>
        <taxon>Bacillariophyta</taxon>
        <taxon>Bacillariophyceae</taxon>
        <taxon>Bacillariophycidae</taxon>
        <taxon>Bacillariales</taxon>
        <taxon>Bacillariaceae</taxon>
        <taxon>Pseudo-nitzschia</taxon>
    </lineage>
</organism>
<feature type="transmembrane region" description="Helical" evidence="15">
    <location>
        <begin position="1222"/>
        <end position="1243"/>
    </location>
</feature>
<dbReference type="InterPro" id="IPR013083">
    <property type="entry name" value="Znf_RING/FYVE/PHD"/>
</dbReference>
<proteinExistence type="predicted"/>
<feature type="region of interest" description="Disordered" evidence="14">
    <location>
        <begin position="401"/>
        <end position="427"/>
    </location>
</feature>
<evidence type="ECO:0000259" key="16">
    <source>
        <dbReference type="PROSITE" id="PS50089"/>
    </source>
</evidence>
<feature type="transmembrane region" description="Helical" evidence="15">
    <location>
        <begin position="244"/>
        <end position="264"/>
    </location>
</feature>
<evidence type="ECO:0000256" key="6">
    <source>
        <dbReference type="ARBA" id="ARBA00022692"/>
    </source>
</evidence>
<evidence type="ECO:0000256" key="13">
    <source>
        <dbReference type="PROSITE-ProRule" id="PRU00175"/>
    </source>
</evidence>
<keyword evidence="7" id="KW-0479">Metal-binding</keyword>
<keyword evidence="8 13" id="KW-0863">Zinc-finger</keyword>
<keyword evidence="5" id="KW-0808">Transferase</keyword>
<feature type="domain" description="RING-CH-type" evidence="17">
    <location>
        <begin position="103"/>
        <end position="165"/>
    </location>
</feature>
<dbReference type="GO" id="GO:0005789">
    <property type="term" value="C:endoplasmic reticulum membrane"/>
    <property type="evidence" value="ECO:0007669"/>
    <property type="project" value="TreeGrafter"/>
</dbReference>
<feature type="transmembrane region" description="Helical" evidence="15">
    <location>
        <begin position="649"/>
        <end position="670"/>
    </location>
</feature>
<dbReference type="SUPFAM" id="SSF57850">
    <property type="entry name" value="RING/U-box"/>
    <property type="match status" value="1"/>
</dbReference>
<gene>
    <name evidence="18" type="ORF">PSNMU_V1.4_AUG-EV-PASAV3_0016220</name>
</gene>
<evidence type="ECO:0000256" key="9">
    <source>
        <dbReference type="ARBA" id="ARBA00022786"/>
    </source>
</evidence>
<comment type="catalytic activity">
    <reaction evidence="1">
        <text>S-ubiquitinyl-[E2 ubiquitin-conjugating enzyme]-L-cysteine + [acceptor protein]-L-lysine = [E2 ubiquitin-conjugating enzyme]-L-cysteine + N(6)-ubiquitinyl-[acceptor protein]-L-lysine.</text>
        <dbReference type="EC" id="2.3.2.27"/>
    </reaction>
</comment>
<keyword evidence="6 15" id="KW-0812">Transmembrane</keyword>
<dbReference type="OrthoDB" id="264354at2759"/>
<keyword evidence="11 15" id="KW-1133">Transmembrane helix</keyword>
<feature type="transmembrane region" description="Helical" evidence="15">
    <location>
        <begin position="1125"/>
        <end position="1150"/>
    </location>
</feature>
<evidence type="ECO:0000313" key="18">
    <source>
        <dbReference type="EMBL" id="VEU34901.1"/>
    </source>
</evidence>
<evidence type="ECO:0000256" key="12">
    <source>
        <dbReference type="ARBA" id="ARBA00023136"/>
    </source>
</evidence>
<evidence type="ECO:0000256" key="10">
    <source>
        <dbReference type="ARBA" id="ARBA00022833"/>
    </source>
</evidence>
<dbReference type="Pfam" id="PF12906">
    <property type="entry name" value="RINGv"/>
    <property type="match status" value="1"/>
</dbReference>
<dbReference type="PANTHER" id="PTHR13145">
    <property type="entry name" value="SSM4 PROTEIN"/>
    <property type="match status" value="1"/>
</dbReference>
<protein>
    <recommendedName>
        <fullName evidence="4">RING-type E3 ubiquitin transferase</fullName>
        <ecNumber evidence="4">2.3.2.27</ecNumber>
    </recommendedName>
</protein>
<feature type="transmembrane region" description="Helical" evidence="15">
    <location>
        <begin position="890"/>
        <end position="911"/>
    </location>
</feature>
<feature type="region of interest" description="Disordered" evidence="14">
    <location>
        <begin position="504"/>
        <end position="525"/>
    </location>
</feature>
<dbReference type="GO" id="GO:0008270">
    <property type="term" value="F:zinc ion binding"/>
    <property type="evidence" value="ECO:0007669"/>
    <property type="project" value="UniProtKB-KW"/>
</dbReference>
<feature type="transmembrane region" description="Helical" evidence="15">
    <location>
        <begin position="1263"/>
        <end position="1285"/>
    </location>
</feature>
<dbReference type="GO" id="GO:0036503">
    <property type="term" value="P:ERAD pathway"/>
    <property type="evidence" value="ECO:0007669"/>
    <property type="project" value="TreeGrafter"/>
</dbReference>
<dbReference type="InterPro" id="IPR011016">
    <property type="entry name" value="Znf_RING-CH"/>
</dbReference>
<feature type="compositionally biased region" description="Acidic residues" evidence="14">
    <location>
        <begin position="97"/>
        <end position="110"/>
    </location>
</feature>
<evidence type="ECO:0000256" key="7">
    <source>
        <dbReference type="ARBA" id="ARBA00022723"/>
    </source>
</evidence>
<dbReference type="InterPro" id="IPR001841">
    <property type="entry name" value="Znf_RING"/>
</dbReference>
<feature type="transmembrane region" description="Helical" evidence="15">
    <location>
        <begin position="785"/>
        <end position="808"/>
    </location>
</feature>
<keyword evidence="9" id="KW-0833">Ubl conjugation pathway</keyword>
<dbReference type="EMBL" id="CAACVS010000042">
    <property type="protein sequence ID" value="VEU34901.1"/>
    <property type="molecule type" value="Genomic_DNA"/>
</dbReference>
<feature type="region of interest" description="Disordered" evidence="14">
    <location>
        <begin position="87"/>
        <end position="111"/>
    </location>
</feature>
<feature type="region of interest" description="Disordered" evidence="14">
    <location>
        <begin position="271"/>
        <end position="292"/>
    </location>
</feature>
<dbReference type="EC" id="2.3.2.27" evidence="4"/>
<feature type="transmembrane region" description="Helical" evidence="15">
    <location>
        <begin position="1170"/>
        <end position="1191"/>
    </location>
</feature>
<keyword evidence="12 15" id="KW-0472">Membrane</keyword>
<feature type="region of interest" description="Disordered" evidence="14">
    <location>
        <begin position="1"/>
        <end position="26"/>
    </location>
</feature>
<comment type="subcellular location">
    <subcellularLocation>
        <location evidence="2">Membrane</location>
        <topology evidence="2">Multi-pass membrane protein</topology>
    </subcellularLocation>
</comment>
<dbReference type="PROSITE" id="PS50089">
    <property type="entry name" value="ZF_RING_2"/>
    <property type="match status" value="1"/>
</dbReference>
<comment type="pathway">
    <text evidence="3">Protein modification; protein ubiquitination.</text>
</comment>
<dbReference type="Gene3D" id="3.30.40.10">
    <property type="entry name" value="Zinc/RING finger domain, C3HC4 (zinc finger)"/>
    <property type="match status" value="1"/>
</dbReference>